<keyword evidence="2 4" id="KW-0863">Zinc-finger</keyword>
<dbReference type="GO" id="GO:0008270">
    <property type="term" value="F:zinc ion binding"/>
    <property type="evidence" value="ECO:0007669"/>
    <property type="project" value="UniProtKB-KW"/>
</dbReference>
<dbReference type="Proteomes" id="UP000053477">
    <property type="component" value="Unassembled WGS sequence"/>
</dbReference>
<dbReference type="Pfam" id="PF01753">
    <property type="entry name" value="zf-MYND"/>
    <property type="match status" value="1"/>
</dbReference>
<dbReference type="AlphaFoldDB" id="A0A0H2RV43"/>
<keyword evidence="7" id="KW-1185">Reference proteome</keyword>
<evidence type="ECO:0000256" key="4">
    <source>
        <dbReference type="PROSITE-ProRule" id="PRU00134"/>
    </source>
</evidence>
<evidence type="ECO:0000259" key="5">
    <source>
        <dbReference type="PROSITE" id="PS50865"/>
    </source>
</evidence>
<reference evidence="6 7" key="1">
    <citation type="submission" date="2015-04" db="EMBL/GenBank/DDBJ databases">
        <title>Complete genome sequence of Schizopora paradoxa KUC8140, a cosmopolitan wood degrader in East Asia.</title>
        <authorList>
            <consortium name="DOE Joint Genome Institute"/>
            <person name="Min B."/>
            <person name="Park H."/>
            <person name="Jang Y."/>
            <person name="Kim J.-J."/>
            <person name="Kim K.H."/>
            <person name="Pangilinan J."/>
            <person name="Lipzen A."/>
            <person name="Riley R."/>
            <person name="Grigoriev I.V."/>
            <person name="Spatafora J.W."/>
            <person name="Choi I.-G."/>
        </authorList>
    </citation>
    <scope>NUCLEOTIDE SEQUENCE [LARGE SCALE GENOMIC DNA]</scope>
    <source>
        <strain evidence="6 7">KUC8140</strain>
    </source>
</reference>
<keyword evidence="3" id="KW-0862">Zinc</keyword>
<evidence type="ECO:0000256" key="2">
    <source>
        <dbReference type="ARBA" id="ARBA00022771"/>
    </source>
</evidence>
<protein>
    <recommendedName>
        <fullName evidence="5">MYND-type domain-containing protein</fullName>
    </recommendedName>
</protein>
<dbReference type="InterPro" id="IPR002893">
    <property type="entry name" value="Znf_MYND"/>
</dbReference>
<dbReference type="PROSITE" id="PS50865">
    <property type="entry name" value="ZF_MYND_2"/>
    <property type="match status" value="1"/>
</dbReference>
<evidence type="ECO:0000313" key="6">
    <source>
        <dbReference type="EMBL" id="KLO13338.1"/>
    </source>
</evidence>
<dbReference type="OrthoDB" id="265717at2759"/>
<dbReference type="InParanoid" id="A0A0H2RV43"/>
<dbReference type="SUPFAM" id="SSF144232">
    <property type="entry name" value="HIT/MYND zinc finger-like"/>
    <property type="match status" value="1"/>
</dbReference>
<evidence type="ECO:0000256" key="1">
    <source>
        <dbReference type="ARBA" id="ARBA00022723"/>
    </source>
</evidence>
<dbReference type="Gene3D" id="6.10.140.2220">
    <property type="match status" value="1"/>
</dbReference>
<keyword evidence="1" id="KW-0479">Metal-binding</keyword>
<evidence type="ECO:0000256" key="3">
    <source>
        <dbReference type="ARBA" id="ARBA00022833"/>
    </source>
</evidence>
<feature type="domain" description="MYND-type" evidence="5">
    <location>
        <begin position="442"/>
        <end position="484"/>
    </location>
</feature>
<proteinExistence type="predicted"/>
<gene>
    <name evidence="6" type="ORF">SCHPADRAFT_940469</name>
</gene>
<sequence>MSRKLPPEFERDVSLDYTEDELSNIKRRLIVGGKAMSMMDFRLSIGILFQSPRFIEPALYAVPFTFLKADKVPLVKNRIHKTTKSVDHSERAYLSLLALSAANRFAGEIGKNREVTDIMYKGWPGAFSWMQFFFGAVIQREQEIGQNTKYSADIVDILCQALTTFLSVPRLEKLVVFTPGLSTLATHLWTRGDDSELSGLKGRHLGSSVMNTVLNEGKSDKRILDEMVAVMGGKPSNVAVTALSRLRTILDEANFTVRRLWAPLMLCGGLMSGEYNPVRDALLGLPFIRIVGKILSRLLDITFVQDDPTYLTAQQLITLCFIHFKQAMQHANGIPWVLQCLEAGILESFVNCCPTLFAFDQFCAMEIIATFQVISCNLVHLPVAQMAIALHKKLTKEMPVHRLINKAIPSARNAWIRFQCMVMEREEIISKLPPSSSTPVKCDFCTKLFERKMLKKCAGCASALYCSKSCQSRAWKEKDHRTECKNVKTASPGGKDFAWSAQERLFMMRVAINYAQAKKDLLWRMVKCDLEGIRLDVSHHILPVLAFVGINDPEHGANHEAGRIRDDTIGVRKVRVPREDEGNSARRDIGLVADLPTGLQNLPLDGEDCRDDTREARSSAQEDTFDSKDCEGEYIEKLEFYEPSEEPHVLLERKKTTPIHMGITVPLGGRDHNEEFIVTEFWNYEGFFFSETKESELEYKREAGDPDVDKYFARRRGGIPHKDIEAREEEIRRWDGAENGKEESMKLMLNLTEGMERTLFTTKVLKAEDILRKRGSVKLGIIKLSEVEAEKA</sequence>
<dbReference type="EMBL" id="KQ085961">
    <property type="protein sequence ID" value="KLO13338.1"/>
    <property type="molecule type" value="Genomic_DNA"/>
</dbReference>
<evidence type="ECO:0000313" key="7">
    <source>
        <dbReference type="Proteomes" id="UP000053477"/>
    </source>
</evidence>
<dbReference type="STRING" id="27342.A0A0H2RV43"/>
<dbReference type="PROSITE" id="PS01360">
    <property type="entry name" value="ZF_MYND_1"/>
    <property type="match status" value="1"/>
</dbReference>
<organism evidence="6 7">
    <name type="scientific">Schizopora paradoxa</name>
    <dbReference type="NCBI Taxonomy" id="27342"/>
    <lineage>
        <taxon>Eukaryota</taxon>
        <taxon>Fungi</taxon>
        <taxon>Dikarya</taxon>
        <taxon>Basidiomycota</taxon>
        <taxon>Agaricomycotina</taxon>
        <taxon>Agaricomycetes</taxon>
        <taxon>Hymenochaetales</taxon>
        <taxon>Schizoporaceae</taxon>
        <taxon>Schizopora</taxon>
    </lineage>
</organism>
<accession>A0A0H2RV43</accession>
<name>A0A0H2RV43_9AGAM</name>